<evidence type="ECO:0000313" key="2">
    <source>
        <dbReference type="EMBL" id="SDE01537.1"/>
    </source>
</evidence>
<keyword evidence="1" id="KW-0732">Signal</keyword>
<dbReference type="InterPro" id="IPR011024">
    <property type="entry name" value="G_crystallin-like"/>
</dbReference>
<accession>A0A1G6ZH06</accession>
<gene>
    <name evidence="2" type="ORF">SAMN05216174_1314</name>
</gene>
<feature type="chain" id="PRO_5011678018" evidence="1">
    <location>
        <begin position="26"/>
        <end position="155"/>
    </location>
</feature>
<dbReference type="AlphaFoldDB" id="A0A1G6ZH06"/>
<dbReference type="RefSeq" id="WP_139191084.1">
    <property type="nucleotide sequence ID" value="NZ_FMZZ01000031.1"/>
</dbReference>
<proteinExistence type="predicted"/>
<keyword evidence="3" id="KW-1185">Reference proteome</keyword>
<dbReference type="OrthoDB" id="5124470at2"/>
<name>A0A1G6ZH06_9PSEU</name>
<reference evidence="3" key="1">
    <citation type="submission" date="2016-10" db="EMBL/GenBank/DDBJ databases">
        <authorList>
            <person name="Varghese N."/>
            <person name="Submissions S."/>
        </authorList>
    </citation>
    <scope>NUCLEOTIDE SEQUENCE [LARGE SCALE GENOMIC DNA]</scope>
    <source>
        <strain evidence="3">IBRC-M 10403</strain>
    </source>
</reference>
<dbReference type="Proteomes" id="UP000199501">
    <property type="component" value="Unassembled WGS sequence"/>
</dbReference>
<protein>
    <submittedName>
        <fullName evidence="2">Peptidase inhibitor family I36</fullName>
    </submittedName>
</protein>
<organism evidence="2 3">
    <name type="scientific">Actinokineospora iranica</name>
    <dbReference type="NCBI Taxonomy" id="1271860"/>
    <lineage>
        <taxon>Bacteria</taxon>
        <taxon>Bacillati</taxon>
        <taxon>Actinomycetota</taxon>
        <taxon>Actinomycetes</taxon>
        <taxon>Pseudonocardiales</taxon>
        <taxon>Pseudonocardiaceae</taxon>
        <taxon>Actinokineospora</taxon>
    </lineage>
</organism>
<dbReference type="SUPFAM" id="SSF49695">
    <property type="entry name" value="gamma-Crystallin-like"/>
    <property type="match status" value="1"/>
</dbReference>
<sequence>MRRLLSVLSGAVALSAGALVGPASADADRHCVANLDTQVVRCADTPAGAMRLATGPGALALTIAIFYDGTGYTGATYTWVQSRACTPTYDSEWQWGNLGDLGWNNRVSSVHTYNQCDVKFYDGFEFTGAASTWIDNHSDLGVLGWNNRAGSVKFS</sequence>
<evidence type="ECO:0000256" key="1">
    <source>
        <dbReference type="SAM" id="SignalP"/>
    </source>
</evidence>
<dbReference type="Gene3D" id="2.60.20.10">
    <property type="entry name" value="Crystallins"/>
    <property type="match status" value="1"/>
</dbReference>
<dbReference type="EMBL" id="FMZZ01000031">
    <property type="protein sequence ID" value="SDE01537.1"/>
    <property type="molecule type" value="Genomic_DNA"/>
</dbReference>
<feature type="signal peptide" evidence="1">
    <location>
        <begin position="1"/>
        <end position="25"/>
    </location>
</feature>
<evidence type="ECO:0000313" key="3">
    <source>
        <dbReference type="Proteomes" id="UP000199501"/>
    </source>
</evidence>